<keyword evidence="1 11" id="KW-0639">Primosome</keyword>
<dbReference type="InterPro" id="IPR041236">
    <property type="entry name" value="PriA_C"/>
</dbReference>
<dbReference type="PANTHER" id="PTHR30580:SF0">
    <property type="entry name" value="PRIMOSOMAL PROTEIN N"/>
    <property type="match status" value="1"/>
</dbReference>
<dbReference type="InterPro" id="IPR027417">
    <property type="entry name" value="P-loop_NTPase"/>
</dbReference>
<accession>A0ABQ1FQ00</accession>
<dbReference type="EMBL" id="BMJA01000001">
    <property type="protein sequence ID" value="GGA25748.1"/>
    <property type="molecule type" value="Genomic_DNA"/>
</dbReference>
<evidence type="ECO:0000256" key="10">
    <source>
        <dbReference type="ARBA" id="ARBA00023235"/>
    </source>
</evidence>
<evidence type="ECO:0000256" key="8">
    <source>
        <dbReference type="ARBA" id="ARBA00022840"/>
    </source>
</evidence>
<evidence type="ECO:0000259" key="12">
    <source>
        <dbReference type="PROSITE" id="PS51192"/>
    </source>
</evidence>
<feature type="domain" description="Helicase ATP-binding" evidence="12">
    <location>
        <begin position="222"/>
        <end position="388"/>
    </location>
</feature>
<dbReference type="Proteomes" id="UP000620046">
    <property type="component" value="Unassembled WGS sequence"/>
</dbReference>
<evidence type="ECO:0000256" key="5">
    <source>
        <dbReference type="ARBA" id="ARBA00022801"/>
    </source>
</evidence>
<feature type="binding site" evidence="11">
    <location>
        <position position="490"/>
    </location>
    <ligand>
        <name>Zn(2+)</name>
        <dbReference type="ChEBI" id="CHEBI:29105"/>
        <label>1</label>
    </ligand>
</feature>
<keyword evidence="15" id="KW-1185">Reference proteome</keyword>
<comment type="catalytic activity">
    <reaction evidence="11">
        <text>Couples ATP hydrolysis with the unwinding of duplex DNA by translocating in the 3'-5' direction.</text>
        <dbReference type="EC" id="5.6.2.4"/>
    </reaction>
</comment>
<comment type="subunit">
    <text evidence="11">Component of the replication restart primosome.</text>
</comment>
<keyword evidence="8 11" id="KW-0067">ATP-binding</keyword>
<comment type="catalytic activity">
    <reaction evidence="11">
        <text>ATP + H2O = ADP + phosphate + H(+)</text>
        <dbReference type="Rhea" id="RHEA:13065"/>
        <dbReference type="ChEBI" id="CHEBI:15377"/>
        <dbReference type="ChEBI" id="CHEBI:15378"/>
        <dbReference type="ChEBI" id="CHEBI:30616"/>
        <dbReference type="ChEBI" id="CHEBI:43474"/>
        <dbReference type="ChEBI" id="CHEBI:456216"/>
        <dbReference type="EC" id="5.6.2.4"/>
    </reaction>
</comment>
<dbReference type="Gene3D" id="3.40.50.300">
    <property type="entry name" value="P-loop containing nucleotide triphosphate hydrolases"/>
    <property type="match status" value="2"/>
</dbReference>
<dbReference type="InterPro" id="IPR042115">
    <property type="entry name" value="PriA_3primeBD_sf"/>
</dbReference>
<evidence type="ECO:0000256" key="6">
    <source>
        <dbReference type="ARBA" id="ARBA00022806"/>
    </source>
</evidence>
<dbReference type="Pfam" id="PF17764">
    <property type="entry name" value="PriA_3primeBD"/>
    <property type="match status" value="1"/>
</dbReference>
<feature type="binding site" evidence="11">
    <location>
        <position position="459"/>
    </location>
    <ligand>
        <name>Zn(2+)</name>
        <dbReference type="ChEBI" id="CHEBI:29105"/>
        <label>2</label>
    </ligand>
</feature>
<evidence type="ECO:0000256" key="3">
    <source>
        <dbReference type="ARBA" id="ARBA00022723"/>
    </source>
</evidence>
<feature type="binding site" evidence="11">
    <location>
        <position position="474"/>
    </location>
    <ligand>
        <name>Zn(2+)</name>
        <dbReference type="ChEBI" id="CHEBI:29105"/>
        <label>2</label>
    </ligand>
</feature>
<evidence type="ECO:0000256" key="2">
    <source>
        <dbReference type="ARBA" id="ARBA00022705"/>
    </source>
</evidence>
<feature type="binding site" evidence="11">
    <location>
        <position position="456"/>
    </location>
    <ligand>
        <name>Zn(2+)</name>
        <dbReference type="ChEBI" id="CHEBI:29105"/>
        <label>2</label>
    </ligand>
</feature>
<keyword evidence="5 11" id="KW-0378">Hydrolase</keyword>
<dbReference type="Gene3D" id="3.40.1440.60">
    <property type="entry name" value="PriA, 3(prime) DNA-binding domain"/>
    <property type="match status" value="1"/>
</dbReference>
<feature type="binding site" evidence="11">
    <location>
        <position position="450"/>
    </location>
    <ligand>
        <name>Zn(2+)</name>
        <dbReference type="ChEBI" id="CHEBI:29105"/>
        <label>1</label>
    </ligand>
</feature>
<dbReference type="InterPro" id="IPR011545">
    <property type="entry name" value="DEAD/DEAH_box_helicase_dom"/>
</dbReference>
<evidence type="ECO:0000259" key="13">
    <source>
        <dbReference type="PROSITE" id="PS51194"/>
    </source>
</evidence>
<dbReference type="PROSITE" id="PS51194">
    <property type="entry name" value="HELICASE_CTER"/>
    <property type="match status" value="1"/>
</dbReference>
<dbReference type="EC" id="5.6.2.4" evidence="11"/>
<reference evidence="15" key="1">
    <citation type="journal article" date="2019" name="Int. J. Syst. Evol. Microbiol.">
        <title>The Global Catalogue of Microorganisms (GCM) 10K type strain sequencing project: providing services to taxonomists for standard genome sequencing and annotation.</title>
        <authorList>
            <consortium name="The Broad Institute Genomics Platform"/>
            <consortium name="The Broad Institute Genome Sequencing Center for Infectious Disease"/>
            <person name="Wu L."/>
            <person name="Ma J."/>
        </authorList>
    </citation>
    <scope>NUCLEOTIDE SEQUENCE [LARGE SCALE GENOMIC DNA]</scope>
    <source>
        <strain evidence="15">CGMCC 1.15439</strain>
    </source>
</reference>
<dbReference type="Pfam" id="PF18074">
    <property type="entry name" value="PriA_C"/>
    <property type="match status" value="1"/>
</dbReference>
<evidence type="ECO:0000313" key="15">
    <source>
        <dbReference type="Proteomes" id="UP000620046"/>
    </source>
</evidence>
<gene>
    <name evidence="11 14" type="primary">priA</name>
    <name evidence="14" type="ORF">GCM10010981_12940</name>
</gene>
<comment type="function">
    <text evidence="11">Initiates the restart of stalled replication forks, which reloads the replicative helicase on sites other than the origin of replication. Recognizes and binds to abandoned replication forks and remodels them to uncover a helicase loading site. Promotes assembly of the primosome at these replication forks.</text>
</comment>
<dbReference type="InterPro" id="IPR014001">
    <property type="entry name" value="Helicase_ATP-bd"/>
</dbReference>
<dbReference type="SUPFAM" id="SSF52540">
    <property type="entry name" value="P-loop containing nucleoside triphosphate hydrolases"/>
    <property type="match status" value="2"/>
</dbReference>
<protein>
    <recommendedName>
        <fullName evidence="11">Replication restart protein PriA</fullName>
    </recommendedName>
    <alternativeName>
        <fullName evidence="11">ATP-dependent DNA helicase PriA</fullName>
        <ecNumber evidence="11">5.6.2.4</ecNumber>
    </alternativeName>
    <alternativeName>
        <fullName evidence="11">DNA 3'-5' helicase PriA</fullName>
    </alternativeName>
</protein>
<keyword evidence="3 11" id="KW-0479">Metal-binding</keyword>
<keyword evidence="7 11" id="KW-0862">Zinc</keyword>
<dbReference type="HAMAP" id="MF_00983">
    <property type="entry name" value="PriA"/>
    <property type="match status" value="1"/>
</dbReference>
<dbReference type="InterPro" id="IPR001650">
    <property type="entry name" value="Helicase_C-like"/>
</dbReference>
<feature type="binding site" evidence="11">
    <location>
        <position position="447"/>
    </location>
    <ligand>
        <name>Zn(2+)</name>
        <dbReference type="ChEBI" id="CHEBI:29105"/>
        <label>1</label>
    </ligand>
</feature>
<dbReference type="PANTHER" id="PTHR30580">
    <property type="entry name" value="PRIMOSOMAL PROTEIN N"/>
    <property type="match status" value="1"/>
</dbReference>
<dbReference type="Pfam" id="PF18319">
    <property type="entry name" value="Zn_ribbon_PriA"/>
    <property type="match status" value="1"/>
</dbReference>
<feature type="domain" description="Helicase C-terminal" evidence="13">
    <location>
        <begin position="482"/>
        <end position="641"/>
    </location>
</feature>
<dbReference type="Pfam" id="PF00270">
    <property type="entry name" value="DEAD"/>
    <property type="match status" value="1"/>
</dbReference>
<keyword evidence="6 11" id="KW-0347">Helicase</keyword>
<dbReference type="NCBIfam" id="TIGR00595">
    <property type="entry name" value="priA"/>
    <property type="match status" value="1"/>
</dbReference>
<dbReference type="CDD" id="cd18804">
    <property type="entry name" value="SF2_C_priA"/>
    <property type="match status" value="1"/>
</dbReference>
<comment type="similarity">
    <text evidence="11">Belongs to the helicase family. PriA subfamily.</text>
</comment>
<evidence type="ECO:0000256" key="9">
    <source>
        <dbReference type="ARBA" id="ARBA00023125"/>
    </source>
</evidence>
<sequence>MPVPTVLTVARDTLKAMPSVLRVALPVPLPTLFDYLPPATGTVGVGSRVLVPFGRSKSVGVVVQADVPAQVGSAKLKRVLRALDDTALLDAELMQTLAWAADYWLGAPGEAYTNALPLLLREDKPLPETQEPIWQLTIAGHSALDAGSRRGGSRVLLQTLLAGPMSTAELDTVLPDWRAAGRRLAEAGLIERGEASPSPNFFPNTPKLALHAEQEAAVAAVTEAFGRFQPFLLDGVTGSGKTEVYLSLIERTLAQGRQALLLVPEIGLAPQTVRRLRERLGVPVEVLHSNLAEGERARAWLRMRSGEAKVVLGTRSAVFTPLPQAGLIIVDEEHDGAYKQQEGFRYHARDLALVRGRALQVPVLLGSATPSLESLANAEAGRYRAVHLRSRPAATQPPQVQIIDMRAQRLEHGLSPALLHAVGETVARGEQVLVFRNRRGYAPVLLCHSCGWHAECPRCEHPLTLHAAWRKLVCHHCDLQAPMPSSCPVCGSQELKPQGQGTERLEEALTAHFQHVPVLRIDRETTRRRDAFEQLLGNLADDAPAILVGTQMLAKGHDLPNLTLVAIVGVDEGLLSVDFRASERLAQLVVQVAGRAGRARKPGRVLLQTHHPDHPLLRTLLTQGYAAAAKDLLVERKQTGLPPYGHQVLLRCEAHQRAAVDAFLSEACAALPMTDALQIAGPMPAPMPLRAGRQRGQLLIESASRRDLHAAARPWSVQLAHLPNARKVRWSLDVDPIDLY</sequence>
<keyword evidence="2 11" id="KW-0235">DNA replication</keyword>
<evidence type="ECO:0000256" key="4">
    <source>
        <dbReference type="ARBA" id="ARBA00022741"/>
    </source>
</evidence>
<dbReference type="Pfam" id="PF00271">
    <property type="entry name" value="Helicase_C"/>
    <property type="match status" value="1"/>
</dbReference>
<evidence type="ECO:0000256" key="11">
    <source>
        <dbReference type="HAMAP-Rule" id="MF_00983"/>
    </source>
</evidence>
<organism evidence="14 15">
    <name type="scientific">Dyella nitratireducens</name>
    <dbReference type="NCBI Taxonomy" id="1849580"/>
    <lineage>
        <taxon>Bacteria</taxon>
        <taxon>Pseudomonadati</taxon>
        <taxon>Pseudomonadota</taxon>
        <taxon>Gammaproteobacteria</taxon>
        <taxon>Lysobacterales</taxon>
        <taxon>Rhodanobacteraceae</taxon>
        <taxon>Dyella</taxon>
    </lineage>
</organism>
<dbReference type="InterPro" id="IPR005259">
    <property type="entry name" value="PriA"/>
</dbReference>
<dbReference type="CDD" id="cd17929">
    <property type="entry name" value="DEXHc_priA"/>
    <property type="match status" value="1"/>
</dbReference>
<keyword evidence="9 11" id="KW-0238">DNA-binding</keyword>
<keyword evidence="10 11" id="KW-0413">Isomerase</keyword>
<comment type="cofactor">
    <cofactor evidence="11">
        <name>Zn(2+)</name>
        <dbReference type="ChEBI" id="CHEBI:29105"/>
    </cofactor>
    <text evidence="11">Binds 2 zinc ions per subunit.</text>
</comment>
<dbReference type="InterPro" id="IPR040498">
    <property type="entry name" value="PriA_CRR"/>
</dbReference>
<proteinExistence type="inferred from homology"/>
<comment type="caution">
    <text evidence="14">The sequence shown here is derived from an EMBL/GenBank/DDBJ whole genome shotgun (WGS) entry which is preliminary data.</text>
</comment>
<feature type="binding site" evidence="11">
    <location>
        <position position="477"/>
    </location>
    <ligand>
        <name>Zn(2+)</name>
        <dbReference type="ChEBI" id="CHEBI:29105"/>
        <label>2</label>
    </ligand>
</feature>
<dbReference type="InterPro" id="IPR041222">
    <property type="entry name" value="PriA_3primeBD"/>
</dbReference>
<dbReference type="SMART" id="SM00487">
    <property type="entry name" value="DEXDc"/>
    <property type="match status" value="1"/>
</dbReference>
<evidence type="ECO:0000256" key="7">
    <source>
        <dbReference type="ARBA" id="ARBA00022833"/>
    </source>
</evidence>
<keyword evidence="4 11" id="KW-0547">Nucleotide-binding</keyword>
<dbReference type="SMART" id="SM00490">
    <property type="entry name" value="HELICc"/>
    <property type="match status" value="1"/>
</dbReference>
<dbReference type="NCBIfam" id="NF004067">
    <property type="entry name" value="PRK05580.1-4"/>
    <property type="match status" value="1"/>
</dbReference>
<dbReference type="PROSITE" id="PS51192">
    <property type="entry name" value="HELICASE_ATP_BIND_1"/>
    <property type="match status" value="1"/>
</dbReference>
<name>A0ABQ1FQ00_9GAMM</name>
<feature type="binding site" evidence="11">
    <location>
        <position position="487"/>
    </location>
    <ligand>
        <name>Zn(2+)</name>
        <dbReference type="ChEBI" id="CHEBI:29105"/>
        <label>1</label>
    </ligand>
</feature>
<evidence type="ECO:0000313" key="14">
    <source>
        <dbReference type="EMBL" id="GGA25748.1"/>
    </source>
</evidence>
<evidence type="ECO:0000256" key="1">
    <source>
        <dbReference type="ARBA" id="ARBA00022515"/>
    </source>
</evidence>